<sequence>MNYLAKVNLFGYLHGISFFALIPHLARPKLAPARRERSWISSRRQSPADKRHPLPRPRKFSLRDIRLLPRLRSLWPQPDPVSPGKPLRSRFQLQEAWPAAHQPPILLASLLRNFLKLK</sequence>
<reference evidence="3 4" key="1">
    <citation type="journal article" date="2022" name="Hortic Res">
        <title>The genome of Dioscorea zingiberensis sheds light on the biosynthesis, origin and evolution of the medicinally important diosgenin saponins.</title>
        <authorList>
            <person name="Li Y."/>
            <person name="Tan C."/>
            <person name="Li Z."/>
            <person name="Guo J."/>
            <person name="Li S."/>
            <person name="Chen X."/>
            <person name="Wang C."/>
            <person name="Dai X."/>
            <person name="Yang H."/>
            <person name="Song W."/>
            <person name="Hou L."/>
            <person name="Xu J."/>
            <person name="Tong Z."/>
            <person name="Xu A."/>
            <person name="Yuan X."/>
            <person name="Wang W."/>
            <person name="Yang Q."/>
            <person name="Chen L."/>
            <person name="Sun Z."/>
            <person name="Wang K."/>
            <person name="Pan B."/>
            <person name="Chen J."/>
            <person name="Bao Y."/>
            <person name="Liu F."/>
            <person name="Qi X."/>
            <person name="Gang D.R."/>
            <person name="Wen J."/>
            <person name="Li J."/>
        </authorList>
    </citation>
    <scope>NUCLEOTIDE SEQUENCE [LARGE SCALE GENOMIC DNA]</scope>
    <source>
        <strain evidence="3">Dzin_1.0</strain>
    </source>
</reference>
<name>A0A9D5H2P6_9LILI</name>
<proteinExistence type="predicted"/>
<evidence type="ECO:0000256" key="1">
    <source>
        <dbReference type="SAM" id="MobiDB-lite"/>
    </source>
</evidence>
<keyword evidence="2" id="KW-0812">Transmembrane</keyword>
<dbReference type="EMBL" id="JAGGNH010000048">
    <property type="protein sequence ID" value="KAJ0960977.1"/>
    <property type="molecule type" value="Genomic_DNA"/>
</dbReference>
<dbReference type="Proteomes" id="UP001085076">
    <property type="component" value="Unassembled WGS sequence"/>
</dbReference>
<gene>
    <name evidence="3" type="ORF">J5N97_001055</name>
</gene>
<keyword evidence="4" id="KW-1185">Reference proteome</keyword>
<evidence type="ECO:0000313" key="4">
    <source>
        <dbReference type="Proteomes" id="UP001085076"/>
    </source>
</evidence>
<feature type="region of interest" description="Disordered" evidence="1">
    <location>
        <begin position="30"/>
        <end position="56"/>
    </location>
</feature>
<feature type="transmembrane region" description="Helical" evidence="2">
    <location>
        <begin position="6"/>
        <end position="26"/>
    </location>
</feature>
<organism evidence="3 4">
    <name type="scientific">Dioscorea zingiberensis</name>
    <dbReference type="NCBI Taxonomy" id="325984"/>
    <lineage>
        <taxon>Eukaryota</taxon>
        <taxon>Viridiplantae</taxon>
        <taxon>Streptophyta</taxon>
        <taxon>Embryophyta</taxon>
        <taxon>Tracheophyta</taxon>
        <taxon>Spermatophyta</taxon>
        <taxon>Magnoliopsida</taxon>
        <taxon>Liliopsida</taxon>
        <taxon>Dioscoreales</taxon>
        <taxon>Dioscoreaceae</taxon>
        <taxon>Dioscorea</taxon>
    </lineage>
</organism>
<keyword evidence="2" id="KW-0472">Membrane</keyword>
<comment type="caution">
    <text evidence="3">The sequence shown here is derived from an EMBL/GenBank/DDBJ whole genome shotgun (WGS) entry which is preliminary data.</text>
</comment>
<keyword evidence="2" id="KW-1133">Transmembrane helix</keyword>
<dbReference type="AlphaFoldDB" id="A0A9D5H2P6"/>
<protein>
    <submittedName>
        <fullName evidence="3">Uncharacterized protein</fullName>
    </submittedName>
</protein>
<accession>A0A9D5H2P6</accession>
<evidence type="ECO:0000313" key="3">
    <source>
        <dbReference type="EMBL" id="KAJ0960977.1"/>
    </source>
</evidence>
<evidence type="ECO:0000256" key="2">
    <source>
        <dbReference type="SAM" id="Phobius"/>
    </source>
</evidence>